<dbReference type="Pfam" id="PF04088">
    <property type="entry name" value="Peroxin-13_N"/>
    <property type="match status" value="1"/>
</dbReference>
<proteinExistence type="inferred from homology"/>
<evidence type="ECO:0000256" key="6">
    <source>
        <dbReference type="ARBA" id="ARBA00022989"/>
    </source>
</evidence>
<dbReference type="InterPro" id="IPR007223">
    <property type="entry name" value="Peroxin-13_N"/>
</dbReference>
<dbReference type="PROSITE" id="PS50002">
    <property type="entry name" value="SH3"/>
    <property type="match status" value="1"/>
</dbReference>
<dbReference type="InterPro" id="IPR036028">
    <property type="entry name" value="SH3-like_dom_sf"/>
</dbReference>
<feature type="domain" description="SH3" evidence="15">
    <location>
        <begin position="293"/>
        <end position="378"/>
    </location>
</feature>
<keyword evidence="7" id="KW-0811">Translocation</keyword>
<feature type="region of interest" description="Disordered" evidence="14">
    <location>
        <begin position="1"/>
        <end position="66"/>
    </location>
</feature>
<dbReference type="Gene3D" id="2.30.30.40">
    <property type="entry name" value="SH3 Domains"/>
    <property type="match status" value="1"/>
</dbReference>
<evidence type="ECO:0000313" key="16">
    <source>
        <dbReference type="EMBL" id="KAK7451049.1"/>
    </source>
</evidence>
<evidence type="ECO:0000256" key="2">
    <source>
        <dbReference type="ARBA" id="ARBA00022443"/>
    </source>
</evidence>
<feature type="compositionally biased region" description="Low complexity" evidence="14">
    <location>
        <begin position="13"/>
        <end position="43"/>
    </location>
</feature>
<keyword evidence="9" id="KW-0576">Peroxisome</keyword>
<gene>
    <name evidence="16" type="primary">PEX13</name>
    <name evidence="16" type="ORF">VKT23_012724</name>
</gene>
<dbReference type="InterPro" id="IPR001452">
    <property type="entry name" value="SH3_domain"/>
</dbReference>
<evidence type="ECO:0000256" key="5">
    <source>
        <dbReference type="ARBA" id="ARBA00022927"/>
    </source>
</evidence>
<evidence type="ECO:0000256" key="14">
    <source>
        <dbReference type="SAM" id="MobiDB-lite"/>
    </source>
</evidence>
<comment type="subcellular location">
    <subcellularLocation>
        <location evidence="12">Peroxisome membrane</location>
    </subcellularLocation>
</comment>
<dbReference type="Pfam" id="PF07653">
    <property type="entry name" value="SH3_2"/>
    <property type="match status" value="1"/>
</dbReference>
<evidence type="ECO:0000256" key="3">
    <source>
        <dbReference type="ARBA" id="ARBA00022448"/>
    </source>
</evidence>
<evidence type="ECO:0000256" key="11">
    <source>
        <dbReference type="ARBA" id="ARBA00034535"/>
    </source>
</evidence>
<dbReference type="PANTHER" id="PTHR19332:SF1">
    <property type="entry name" value="PEROXISOMAL MEMBRANE PROTEIN PEX13"/>
    <property type="match status" value="1"/>
</dbReference>
<keyword evidence="17" id="KW-1185">Reference proteome</keyword>
<evidence type="ECO:0000256" key="7">
    <source>
        <dbReference type="ARBA" id="ARBA00023010"/>
    </source>
</evidence>
<evidence type="ECO:0000256" key="13">
    <source>
        <dbReference type="PROSITE-ProRule" id="PRU00192"/>
    </source>
</evidence>
<comment type="similarity">
    <text evidence="1">Belongs to the peroxin-13 family.</text>
</comment>
<name>A0ABR1J7P1_9AGAR</name>
<dbReference type="Proteomes" id="UP001498398">
    <property type="component" value="Unassembled WGS sequence"/>
</dbReference>
<evidence type="ECO:0000256" key="9">
    <source>
        <dbReference type="ARBA" id="ARBA00023140"/>
    </source>
</evidence>
<keyword evidence="8" id="KW-0472">Membrane</keyword>
<dbReference type="EMBL" id="JBANRG010000032">
    <property type="protein sequence ID" value="KAK7451049.1"/>
    <property type="molecule type" value="Genomic_DNA"/>
</dbReference>
<evidence type="ECO:0000256" key="8">
    <source>
        <dbReference type="ARBA" id="ARBA00023136"/>
    </source>
</evidence>
<evidence type="ECO:0000256" key="10">
    <source>
        <dbReference type="ARBA" id="ARBA00029693"/>
    </source>
</evidence>
<reference evidence="16 17" key="1">
    <citation type="submission" date="2024-01" db="EMBL/GenBank/DDBJ databases">
        <title>A draft genome for the cacao thread blight pathogen Marasmiellus scandens.</title>
        <authorList>
            <person name="Baruah I.K."/>
            <person name="Leung J."/>
            <person name="Bukari Y."/>
            <person name="Amoako-Attah I."/>
            <person name="Meinhardt L.W."/>
            <person name="Bailey B.A."/>
            <person name="Cohen S.P."/>
        </authorList>
    </citation>
    <scope>NUCLEOTIDE SEQUENCE [LARGE SCALE GENOMIC DNA]</scope>
    <source>
        <strain evidence="16 17">GH-19</strain>
    </source>
</reference>
<dbReference type="InterPro" id="IPR035463">
    <property type="entry name" value="Pex13"/>
</dbReference>
<protein>
    <recommendedName>
        <fullName evidence="11">Peroxisomal membrane protein PEX13</fullName>
    </recommendedName>
    <alternativeName>
        <fullName evidence="10">Peroxin-13</fullName>
    </alternativeName>
</protein>
<evidence type="ECO:0000259" key="15">
    <source>
        <dbReference type="PROSITE" id="PS50002"/>
    </source>
</evidence>
<sequence>MGSPPKPWERNGAVAAASAPSLSSSPAAASAPAATSSATSSVPERPGSFPGQSTSTATTTALNNAPYSSTSAYGTSPYSRLGYGGLGSSYGSYGSYNGLGSYGGMGYGGLGSYGGYGGYGYGGYGGMGMGMGMNGMGMGYGGMGMMGPYGPNPPLDANGNPIPTLTQTFEATTQHTFTLLHSIVQTFGGLAQMLESTFMATHSSFFAMVGVVDQFSQLRNALGSVLGLFGLVRWMRDTITGNRTPPGMQNEFRQFVNGRPVAGPPGPPAPKPSKKPLIIFLLAMFGIPYAMSKLIKLLAARQAQQGALVMGPNELSLKENEIVAIMGKWDTKRGIEVDPRVELESESGKTGETAWWKGRTRDGREGWFPRKWVEVLKKKEGKSVD</sequence>
<evidence type="ECO:0000256" key="1">
    <source>
        <dbReference type="ARBA" id="ARBA00006033"/>
    </source>
</evidence>
<dbReference type="SUPFAM" id="SSF50044">
    <property type="entry name" value="SH3-domain"/>
    <property type="match status" value="1"/>
</dbReference>
<keyword evidence="5" id="KW-0653">Protein transport</keyword>
<evidence type="ECO:0000256" key="4">
    <source>
        <dbReference type="ARBA" id="ARBA00022692"/>
    </source>
</evidence>
<comment type="caution">
    <text evidence="16">The sequence shown here is derived from an EMBL/GenBank/DDBJ whole genome shotgun (WGS) entry which is preliminary data.</text>
</comment>
<keyword evidence="3" id="KW-0813">Transport</keyword>
<accession>A0ABR1J7P1</accession>
<dbReference type="PANTHER" id="PTHR19332">
    <property type="entry name" value="PEROXISOMAL MEMBRANE PROTEIN PEX13"/>
    <property type="match status" value="1"/>
</dbReference>
<keyword evidence="4" id="KW-0812">Transmembrane</keyword>
<organism evidence="16 17">
    <name type="scientific">Marasmiellus scandens</name>
    <dbReference type="NCBI Taxonomy" id="2682957"/>
    <lineage>
        <taxon>Eukaryota</taxon>
        <taxon>Fungi</taxon>
        <taxon>Dikarya</taxon>
        <taxon>Basidiomycota</taxon>
        <taxon>Agaricomycotina</taxon>
        <taxon>Agaricomycetes</taxon>
        <taxon>Agaricomycetidae</taxon>
        <taxon>Agaricales</taxon>
        <taxon>Marasmiineae</taxon>
        <taxon>Omphalotaceae</taxon>
        <taxon>Marasmiellus</taxon>
    </lineage>
</organism>
<keyword evidence="6" id="KW-1133">Transmembrane helix</keyword>
<keyword evidence="2 13" id="KW-0728">SH3 domain</keyword>
<evidence type="ECO:0000256" key="12">
    <source>
        <dbReference type="ARBA" id="ARBA00046271"/>
    </source>
</evidence>
<evidence type="ECO:0000313" key="17">
    <source>
        <dbReference type="Proteomes" id="UP001498398"/>
    </source>
</evidence>